<dbReference type="GO" id="GO:0005549">
    <property type="term" value="F:odorant binding"/>
    <property type="evidence" value="ECO:0007669"/>
    <property type="project" value="InterPro"/>
</dbReference>
<dbReference type="GO" id="GO:0004984">
    <property type="term" value="F:olfactory receptor activity"/>
    <property type="evidence" value="ECO:0007669"/>
    <property type="project" value="InterPro"/>
</dbReference>
<accession>A0A482WPY9</accession>
<dbReference type="AlphaFoldDB" id="A0A482WPY9"/>
<comment type="caution">
    <text evidence="10">Lacks conserved residue(s) required for the propagation of feature annotation.</text>
</comment>
<dbReference type="SMR" id="A0A482WPY9"/>
<evidence type="ECO:0000256" key="8">
    <source>
        <dbReference type="ARBA" id="ARBA00023170"/>
    </source>
</evidence>
<comment type="subcellular location">
    <subcellularLocation>
        <location evidence="1 10">Cell membrane</location>
        <topology evidence="1 10">Multi-pass membrane protein</topology>
    </subcellularLocation>
</comment>
<dbReference type="Proteomes" id="UP000291343">
    <property type="component" value="Unassembled WGS sequence"/>
</dbReference>
<keyword evidence="4 10" id="KW-0812">Transmembrane</keyword>
<gene>
    <name evidence="11" type="ORF">LSTR_LSTR009672</name>
</gene>
<dbReference type="GO" id="GO:0005886">
    <property type="term" value="C:plasma membrane"/>
    <property type="evidence" value="ECO:0007669"/>
    <property type="project" value="UniProtKB-SubCell"/>
</dbReference>
<keyword evidence="7 10" id="KW-0472">Membrane</keyword>
<dbReference type="InterPro" id="IPR004117">
    <property type="entry name" value="7tm6_olfct_rcpt"/>
</dbReference>
<sequence>MIVISNLSKFLIKTCYYSGLPLEKKHIRLTRCSLVCSIFLTLYIVIDILMKLLLKTEMSLEEKLLCAQNILIFLSIFMARFEFMRKSEYLSDIINDLDQEGSDNLEYDNNISVTELIDNFPRKKSDRLQKIAGFIFEIVCIMGLFSFFFPVVVGLFIILKNNQSESSESLPLLIPSYHSYNSHSLLFYLLKCIVHFVIIYFSISFGTTTIIMSFCSVHAIASDLRWLCNLAEKLNTTAAPVVDSPNMFNKIEIDRQNEYHSNIHQENEDLLRFIVLIHKNVRRKIHNLNKGLGLVNLLMCNTFCFEICVCIYCTIQVDEIQVKFQYVMLLTPVTYTMYALCNYGQSLINESENFQNALWSTAWTDMPTWKQKNVQIVMTLASVQLEMRGCGVFVMNLKMFSSIMHAAYSYYSLLNAI</sequence>
<proteinExistence type="inferred from homology"/>
<comment type="similarity">
    <text evidence="10">Belongs to the insect chemoreceptor superfamily. Heteromeric odorant receptor channel (TC 1.A.69) family.</text>
</comment>
<dbReference type="EMBL" id="QKKF02029694">
    <property type="protein sequence ID" value="RZF35080.1"/>
    <property type="molecule type" value="Genomic_DNA"/>
</dbReference>
<dbReference type="FunCoup" id="A0A482WPY9">
    <property type="interactions" value="81"/>
</dbReference>
<reference evidence="11 12" key="1">
    <citation type="journal article" date="2017" name="Gigascience">
        <title>Genome sequence of the small brown planthopper, Laodelphax striatellus.</title>
        <authorList>
            <person name="Zhu J."/>
            <person name="Jiang F."/>
            <person name="Wang X."/>
            <person name="Yang P."/>
            <person name="Bao Y."/>
            <person name="Zhao W."/>
            <person name="Wang W."/>
            <person name="Lu H."/>
            <person name="Wang Q."/>
            <person name="Cui N."/>
            <person name="Li J."/>
            <person name="Chen X."/>
            <person name="Luo L."/>
            <person name="Yu J."/>
            <person name="Kang L."/>
            <person name="Cui F."/>
        </authorList>
    </citation>
    <scope>NUCLEOTIDE SEQUENCE [LARGE SCALE GENOMIC DNA]</scope>
    <source>
        <strain evidence="11">Lst14</strain>
    </source>
</reference>
<evidence type="ECO:0000256" key="6">
    <source>
        <dbReference type="ARBA" id="ARBA00022989"/>
    </source>
</evidence>
<evidence type="ECO:0000256" key="2">
    <source>
        <dbReference type="ARBA" id="ARBA00022475"/>
    </source>
</evidence>
<dbReference type="PANTHER" id="PTHR21137:SF35">
    <property type="entry name" value="ODORANT RECEPTOR 19A-RELATED"/>
    <property type="match status" value="1"/>
</dbReference>
<name>A0A482WPY9_LAOST</name>
<dbReference type="OrthoDB" id="8122539at2759"/>
<evidence type="ECO:0000256" key="10">
    <source>
        <dbReference type="RuleBase" id="RU351113"/>
    </source>
</evidence>
<feature type="transmembrane region" description="Helical" evidence="10">
    <location>
        <begin position="131"/>
        <end position="159"/>
    </location>
</feature>
<comment type="caution">
    <text evidence="11">The sequence shown here is derived from an EMBL/GenBank/DDBJ whole genome shotgun (WGS) entry which is preliminary data.</text>
</comment>
<feature type="transmembrane region" description="Helical" evidence="10">
    <location>
        <begin position="292"/>
        <end position="317"/>
    </location>
</feature>
<dbReference type="InParanoid" id="A0A482WPY9"/>
<keyword evidence="5 10" id="KW-0552">Olfaction</keyword>
<protein>
    <recommendedName>
        <fullName evidence="10">Odorant receptor</fullName>
    </recommendedName>
</protein>
<dbReference type="PANTHER" id="PTHR21137">
    <property type="entry name" value="ODORANT RECEPTOR"/>
    <property type="match status" value="1"/>
</dbReference>
<evidence type="ECO:0000313" key="12">
    <source>
        <dbReference type="Proteomes" id="UP000291343"/>
    </source>
</evidence>
<keyword evidence="3 10" id="KW-0716">Sensory transduction</keyword>
<evidence type="ECO:0000256" key="4">
    <source>
        <dbReference type="ARBA" id="ARBA00022692"/>
    </source>
</evidence>
<evidence type="ECO:0000256" key="7">
    <source>
        <dbReference type="ARBA" id="ARBA00023136"/>
    </source>
</evidence>
<dbReference type="Pfam" id="PF02949">
    <property type="entry name" value="7tm_6"/>
    <property type="match status" value="1"/>
</dbReference>
<evidence type="ECO:0000256" key="3">
    <source>
        <dbReference type="ARBA" id="ARBA00022606"/>
    </source>
</evidence>
<evidence type="ECO:0000256" key="5">
    <source>
        <dbReference type="ARBA" id="ARBA00022725"/>
    </source>
</evidence>
<organism evidence="11 12">
    <name type="scientific">Laodelphax striatellus</name>
    <name type="common">Small brown planthopper</name>
    <name type="synonym">Delphax striatella</name>
    <dbReference type="NCBI Taxonomy" id="195883"/>
    <lineage>
        <taxon>Eukaryota</taxon>
        <taxon>Metazoa</taxon>
        <taxon>Ecdysozoa</taxon>
        <taxon>Arthropoda</taxon>
        <taxon>Hexapoda</taxon>
        <taxon>Insecta</taxon>
        <taxon>Pterygota</taxon>
        <taxon>Neoptera</taxon>
        <taxon>Paraneoptera</taxon>
        <taxon>Hemiptera</taxon>
        <taxon>Auchenorrhyncha</taxon>
        <taxon>Fulgoroidea</taxon>
        <taxon>Delphacidae</taxon>
        <taxon>Criomorphinae</taxon>
        <taxon>Laodelphax</taxon>
    </lineage>
</organism>
<keyword evidence="6 10" id="KW-1133">Transmembrane helix</keyword>
<feature type="transmembrane region" description="Helical" evidence="10">
    <location>
        <begin position="34"/>
        <end position="54"/>
    </location>
</feature>
<evidence type="ECO:0000256" key="9">
    <source>
        <dbReference type="ARBA" id="ARBA00023224"/>
    </source>
</evidence>
<keyword evidence="9 10" id="KW-0807">Transducer</keyword>
<keyword evidence="2" id="KW-1003">Cell membrane</keyword>
<feature type="transmembrane region" description="Helical" evidence="10">
    <location>
        <begin position="66"/>
        <end position="83"/>
    </location>
</feature>
<keyword evidence="8 10" id="KW-0675">Receptor</keyword>
<evidence type="ECO:0000256" key="1">
    <source>
        <dbReference type="ARBA" id="ARBA00004651"/>
    </source>
</evidence>
<keyword evidence="12" id="KW-1185">Reference proteome</keyword>
<evidence type="ECO:0000313" key="11">
    <source>
        <dbReference type="EMBL" id="RZF35080.1"/>
    </source>
</evidence>
<dbReference type="GO" id="GO:0007165">
    <property type="term" value="P:signal transduction"/>
    <property type="evidence" value="ECO:0007669"/>
    <property type="project" value="UniProtKB-KW"/>
</dbReference>